<dbReference type="EC" id="3.4.24.-" evidence="2"/>
<feature type="transmembrane region" description="Helical" evidence="1">
    <location>
        <begin position="155"/>
        <end position="174"/>
    </location>
</feature>
<keyword evidence="1" id="KW-1133">Transmembrane helix</keyword>
<feature type="transmembrane region" description="Helical" evidence="1">
    <location>
        <begin position="252"/>
        <end position="273"/>
    </location>
</feature>
<accession>A0AAD8Y7W2</accession>
<organism evidence="2 3">
    <name type="scientific">Skeletonema marinoi</name>
    <dbReference type="NCBI Taxonomy" id="267567"/>
    <lineage>
        <taxon>Eukaryota</taxon>
        <taxon>Sar</taxon>
        <taxon>Stramenopiles</taxon>
        <taxon>Ochrophyta</taxon>
        <taxon>Bacillariophyta</taxon>
        <taxon>Coscinodiscophyceae</taxon>
        <taxon>Thalassiosirophycidae</taxon>
        <taxon>Thalassiosirales</taxon>
        <taxon>Skeletonemataceae</taxon>
        <taxon>Skeletonema</taxon>
        <taxon>Skeletonema marinoi-dohrnii complex</taxon>
    </lineage>
</organism>
<evidence type="ECO:0000313" key="3">
    <source>
        <dbReference type="Proteomes" id="UP001224775"/>
    </source>
</evidence>
<dbReference type="PANTHER" id="PTHR33979:SF2">
    <property type="entry name" value="PEPTIDASE M50B-LIKE-DOMAIN-CONTAINING PROTEIN"/>
    <property type="match status" value="1"/>
</dbReference>
<feature type="transmembrane region" description="Helical" evidence="1">
    <location>
        <begin position="57"/>
        <end position="78"/>
    </location>
</feature>
<keyword evidence="1" id="KW-0812">Transmembrane</keyword>
<evidence type="ECO:0000256" key="1">
    <source>
        <dbReference type="SAM" id="Phobius"/>
    </source>
</evidence>
<gene>
    <name evidence="2" type="ORF">QTG54_008727</name>
</gene>
<proteinExistence type="predicted"/>
<feature type="transmembrane region" description="Helical" evidence="1">
    <location>
        <begin position="205"/>
        <end position="227"/>
    </location>
</feature>
<dbReference type="PANTHER" id="PTHR33979">
    <property type="entry name" value="OS02G0221600 PROTEIN"/>
    <property type="match status" value="1"/>
</dbReference>
<protein>
    <submittedName>
        <fullName evidence="2">Metallopeptidase (Family M50)</fullName>
        <ecNumber evidence="2">3.4.24.-</ecNumber>
    </submittedName>
</protein>
<keyword evidence="3" id="KW-1185">Reference proteome</keyword>
<dbReference type="Proteomes" id="UP001224775">
    <property type="component" value="Unassembled WGS sequence"/>
</dbReference>
<reference evidence="2" key="1">
    <citation type="submission" date="2023-06" db="EMBL/GenBank/DDBJ databases">
        <title>Survivors Of The Sea: Transcriptome response of Skeletonema marinoi to long-term dormancy.</title>
        <authorList>
            <person name="Pinder M.I.M."/>
            <person name="Kourtchenko O."/>
            <person name="Robertson E.K."/>
            <person name="Larsson T."/>
            <person name="Maumus F."/>
            <person name="Osuna-Cruz C.M."/>
            <person name="Vancaester E."/>
            <person name="Stenow R."/>
            <person name="Vandepoele K."/>
            <person name="Ploug H."/>
            <person name="Bruchert V."/>
            <person name="Godhe A."/>
            <person name="Topel M."/>
        </authorList>
    </citation>
    <scope>NUCLEOTIDE SEQUENCE</scope>
    <source>
        <strain evidence="2">R05AC</strain>
    </source>
</reference>
<feature type="transmembrane region" description="Helical" evidence="1">
    <location>
        <begin position="180"/>
        <end position="198"/>
    </location>
</feature>
<dbReference type="InterPro" id="IPR049500">
    <property type="entry name" value="Peptidase_M50B-like"/>
</dbReference>
<comment type="caution">
    <text evidence="2">The sequence shown here is derived from an EMBL/GenBank/DDBJ whole genome shotgun (WGS) entry which is preliminary data.</text>
</comment>
<evidence type="ECO:0000313" key="2">
    <source>
        <dbReference type="EMBL" id="KAK1740632.1"/>
    </source>
</evidence>
<dbReference type="EMBL" id="JATAAI010000015">
    <property type="protein sequence ID" value="KAK1740632.1"/>
    <property type="molecule type" value="Genomic_DNA"/>
</dbReference>
<feature type="transmembrane region" description="Helical" evidence="1">
    <location>
        <begin position="128"/>
        <end position="148"/>
    </location>
</feature>
<keyword evidence="2" id="KW-0378">Hydrolase</keyword>
<keyword evidence="1" id="KW-0472">Membrane</keyword>
<dbReference type="AlphaFoldDB" id="A0AAD8Y7W2"/>
<name>A0AAD8Y7W2_9STRA</name>
<dbReference type="Pfam" id="PF13398">
    <property type="entry name" value="Peptidase_M50B"/>
    <property type="match status" value="1"/>
</dbReference>
<feature type="transmembrane region" description="Helical" evidence="1">
    <location>
        <begin position="90"/>
        <end position="108"/>
    </location>
</feature>
<sequence length="304" mass="33583">MTLLACNIHCNKLTMVIVEEDAALEPPIQAKRACPACCCFSYRVPTLRELYSQDKRLLRAILLIVVLLNAPVGQYILYPFMIFSTWIHELFHGLAAISVGGSITWLNIYPDGSGLAYTTIPAGAFQRAWVASAGYQSTAIVGGISLMFRRTNMGARIGTCCIGVLMLFTCLLFVRNAFGLAVLVLMGLSLIVAGRYLPPFWIGELYALIAATTCLNAITSVRVLFFVTESNIGGVTSTSDAMTMQNVTKIPYYVWSSLWMVLALWMTAMGIFINFETQQKRQSNDAVIEGLQDDRHPLTMTEMT</sequence>
<dbReference type="GO" id="GO:0016787">
    <property type="term" value="F:hydrolase activity"/>
    <property type="evidence" value="ECO:0007669"/>
    <property type="project" value="UniProtKB-KW"/>
</dbReference>